<organism evidence="6 7">
    <name type="scientific">Amorphus orientalis</name>
    <dbReference type="NCBI Taxonomy" id="649198"/>
    <lineage>
        <taxon>Bacteria</taxon>
        <taxon>Pseudomonadati</taxon>
        <taxon>Pseudomonadota</taxon>
        <taxon>Alphaproteobacteria</taxon>
        <taxon>Hyphomicrobiales</taxon>
        <taxon>Amorphaceae</taxon>
        <taxon>Amorphus</taxon>
    </lineage>
</organism>
<comment type="caution">
    <text evidence="6">The sequence shown here is derived from an EMBL/GenBank/DDBJ whole genome shotgun (WGS) entry which is preliminary data.</text>
</comment>
<dbReference type="AlphaFoldDB" id="A0AAE3VMQ9"/>
<gene>
    <name evidence="6" type="ORF">J2S73_000963</name>
</gene>
<evidence type="ECO:0000256" key="1">
    <source>
        <dbReference type="ARBA" id="ARBA00004761"/>
    </source>
</evidence>
<dbReference type="Pfam" id="PF01081">
    <property type="entry name" value="Aldolase"/>
    <property type="match status" value="1"/>
</dbReference>
<keyword evidence="7" id="KW-1185">Reference proteome</keyword>
<dbReference type="CDD" id="cd00452">
    <property type="entry name" value="KDPG_aldolase"/>
    <property type="match status" value="1"/>
</dbReference>
<proteinExistence type="inferred from homology"/>
<dbReference type="InterPro" id="IPR000887">
    <property type="entry name" value="Aldlse_KDPG_KHG"/>
</dbReference>
<comment type="pathway">
    <text evidence="1">Carbohydrate acid metabolism.</text>
</comment>
<dbReference type="Proteomes" id="UP001229244">
    <property type="component" value="Unassembled WGS sequence"/>
</dbReference>
<dbReference type="GO" id="GO:0106009">
    <property type="term" value="F:(4S)-4-hydroxy-2-oxoglutarate aldolase activity"/>
    <property type="evidence" value="ECO:0007669"/>
    <property type="project" value="UniProtKB-EC"/>
</dbReference>
<dbReference type="PANTHER" id="PTHR30246:SF1">
    <property type="entry name" value="2-DEHYDRO-3-DEOXY-6-PHOSPHOGALACTONATE ALDOLASE-RELATED"/>
    <property type="match status" value="1"/>
</dbReference>
<comment type="similarity">
    <text evidence="2">Belongs to the KHG/KDPG aldolase family.</text>
</comment>
<keyword evidence="4 6" id="KW-0456">Lyase</keyword>
<protein>
    <submittedName>
        <fullName evidence="6">2-dehydro-3-deoxyphosphogluconate aldolase/(4S)-4-hydroxy-2-oxoglutarate aldolase</fullName>
        <ecNumber evidence="6">4.1.2.14</ecNumber>
        <ecNumber evidence="6">4.1.3.42</ecNumber>
    </submittedName>
</protein>
<dbReference type="EC" id="4.1.3.42" evidence="6"/>
<name>A0AAE3VMQ9_9HYPH</name>
<sequence length="202" mass="20740">MIEKLHGKAIPVVRTDREDTARRLVDWLGEAGMTIFEITTSVPNHTAIVRDLAREMDLLVGMGTVLDAETAEAAVAAGAAFLVSPCVVPEVIAVGRAAGVPVIPGAATPTEALTAHRAGAAAVKLFPSRQLGGPGFLKAVASVLPTVSLVPTGGIEIDDAGDYFAAGAFAIGLGSQLAKESEIESGDKAAVIERARRLAAYT</sequence>
<comment type="subunit">
    <text evidence="3">Homotrimer.</text>
</comment>
<dbReference type="EMBL" id="JAUSUL010000001">
    <property type="protein sequence ID" value="MDQ0314526.1"/>
    <property type="molecule type" value="Genomic_DNA"/>
</dbReference>
<dbReference type="SUPFAM" id="SSF51569">
    <property type="entry name" value="Aldolase"/>
    <property type="match status" value="1"/>
</dbReference>
<dbReference type="PROSITE" id="PS00160">
    <property type="entry name" value="ALDOLASE_KDPG_KHG_2"/>
    <property type="match status" value="1"/>
</dbReference>
<evidence type="ECO:0000256" key="4">
    <source>
        <dbReference type="ARBA" id="ARBA00023239"/>
    </source>
</evidence>
<evidence type="ECO:0000256" key="3">
    <source>
        <dbReference type="ARBA" id="ARBA00011233"/>
    </source>
</evidence>
<dbReference type="RefSeq" id="WP_306884304.1">
    <property type="nucleotide sequence ID" value="NZ_JAUSUL010000001.1"/>
</dbReference>
<dbReference type="GO" id="GO:0008675">
    <property type="term" value="F:2-dehydro-3-deoxy-phosphogluconate aldolase activity"/>
    <property type="evidence" value="ECO:0007669"/>
    <property type="project" value="UniProtKB-EC"/>
</dbReference>
<dbReference type="Gene3D" id="3.20.20.70">
    <property type="entry name" value="Aldolase class I"/>
    <property type="match status" value="1"/>
</dbReference>
<dbReference type="PANTHER" id="PTHR30246">
    <property type="entry name" value="2-KETO-3-DEOXY-6-PHOSPHOGLUCONATE ALDOLASE"/>
    <property type="match status" value="1"/>
</dbReference>
<evidence type="ECO:0000256" key="5">
    <source>
        <dbReference type="ARBA" id="ARBA00023277"/>
    </source>
</evidence>
<dbReference type="InterPro" id="IPR013785">
    <property type="entry name" value="Aldolase_TIM"/>
</dbReference>
<accession>A0AAE3VMQ9</accession>
<dbReference type="InterPro" id="IPR031338">
    <property type="entry name" value="KDPG/KHG_AS_2"/>
</dbReference>
<keyword evidence="5" id="KW-0119">Carbohydrate metabolism</keyword>
<evidence type="ECO:0000313" key="7">
    <source>
        <dbReference type="Proteomes" id="UP001229244"/>
    </source>
</evidence>
<reference evidence="6" key="1">
    <citation type="submission" date="2023-07" db="EMBL/GenBank/DDBJ databases">
        <title>Genomic Encyclopedia of Type Strains, Phase IV (KMG-IV): sequencing the most valuable type-strain genomes for metagenomic binning, comparative biology and taxonomic classification.</title>
        <authorList>
            <person name="Goeker M."/>
        </authorList>
    </citation>
    <scope>NUCLEOTIDE SEQUENCE</scope>
    <source>
        <strain evidence="6">DSM 21202</strain>
    </source>
</reference>
<evidence type="ECO:0000313" key="6">
    <source>
        <dbReference type="EMBL" id="MDQ0314526.1"/>
    </source>
</evidence>
<dbReference type="NCBIfam" id="TIGR01182">
    <property type="entry name" value="eda"/>
    <property type="match status" value="1"/>
</dbReference>
<dbReference type="EC" id="4.1.2.14" evidence="6"/>
<evidence type="ECO:0000256" key="2">
    <source>
        <dbReference type="ARBA" id="ARBA00006906"/>
    </source>
</evidence>